<dbReference type="AlphaFoldDB" id="A0ABD0XDY7"/>
<dbReference type="InterPro" id="IPR037871">
    <property type="entry name" value="PH_Phafin"/>
</dbReference>
<evidence type="ECO:0000313" key="9">
    <source>
        <dbReference type="Proteomes" id="UP001557470"/>
    </source>
</evidence>
<dbReference type="PANTHER" id="PTHR46280:SF2">
    <property type="entry name" value="PLECKSTRIN HOMOLOGY DOMAIN-CONTAINING FAMILY F MEMBER 1"/>
    <property type="match status" value="1"/>
</dbReference>
<dbReference type="InterPro" id="IPR011993">
    <property type="entry name" value="PH-like_dom_sf"/>
</dbReference>
<dbReference type="Proteomes" id="UP001557470">
    <property type="component" value="Unassembled WGS sequence"/>
</dbReference>
<feature type="domain" description="FYVE-type" evidence="7">
    <location>
        <begin position="184"/>
        <end position="243"/>
    </location>
</feature>
<dbReference type="SUPFAM" id="SSF57903">
    <property type="entry name" value="FYVE/PHD zinc finger"/>
    <property type="match status" value="1"/>
</dbReference>
<dbReference type="InterPro" id="IPR001849">
    <property type="entry name" value="PH_domain"/>
</dbReference>
<evidence type="ECO:0000313" key="8">
    <source>
        <dbReference type="EMBL" id="KAL1007118.1"/>
    </source>
</evidence>
<evidence type="ECO:0000256" key="1">
    <source>
        <dbReference type="ARBA" id="ARBA00022723"/>
    </source>
</evidence>
<dbReference type="SUPFAM" id="SSF50729">
    <property type="entry name" value="PH domain-like"/>
    <property type="match status" value="1"/>
</dbReference>
<dbReference type="CDD" id="cd01218">
    <property type="entry name" value="PH_Phafin2-like"/>
    <property type="match status" value="1"/>
</dbReference>
<keyword evidence="3" id="KW-0862">Zinc</keyword>
<dbReference type="Pfam" id="PF01363">
    <property type="entry name" value="FYVE"/>
    <property type="match status" value="1"/>
</dbReference>
<dbReference type="EMBL" id="JAGEUA010000002">
    <property type="protein sequence ID" value="KAL1007118.1"/>
    <property type="molecule type" value="Genomic_DNA"/>
</dbReference>
<evidence type="ECO:0008006" key="10">
    <source>
        <dbReference type="Google" id="ProtNLM"/>
    </source>
</evidence>
<dbReference type="InterPro" id="IPR000306">
    <property type="entry name" value="Znf_FYVE"/>
</dbReference>
<feature type="region of interest" description="Disordered" evidence="5">
    <location>
        <begin position="1"/>
        <end position="22"/>
    </location>
</feature>
<dbReference type="InterPro" id="IPR011011">
    <property type="entry name" value="Znf_FYVE_PHD"/>
</dbReference>
<dbReference type="InterPro" id="IPR051765">
    <property type="entry name" value="PH_domain-containing_F"/>
</dbReference>
<evidence type="ECO:0000256" key="2">
    <source>
        <dbReference type="ARBA" id="ARBA00022771"/>
    </source>
</evidence>
<dbReference type="InterPro" id="IPR013083">
    <property type="entry name" value="Znf_RING/FYVE/PHD"/>
</dbReference>
<dbReference type="PROSITE" id="PS50178">
    <property type="entry name" value="ZF_FYVE"/>
    <property type="match status" value="1"/>
</dbReference>
<feature type="domain" description="PH" evidence="6">
    <location>
        <begin position="67"/>
        <end position="163"/>
    </location>
</feature>
<evidence type="ECO:0000256" key="3">
    <source>
        <dbReference type="ARBA" id="ARBA00022833"/>
    </source>
</evidence>
<feature type="compositionally biased region" description="Basic and acidic residues" evidence="5">
    <location>
        <begin position="1"/>
        <end position="11"/>
    </location>
</feature>
<gene>
    <name evidence="8" type="ORF">UPYG_G00082260</name>
</gene>
<proteinExistence type="predicted"/>
<keyword evidence="9" id="KW-1185">Reference proteome</keyword>
<evidence type="ECO:0000259" key="6">
    <source>
        <dbReference type="PROSITE" id="PS50003"/>
    </source>
</evidence>
<reference evidence="8 9" key="1">
    <citation type="submission" date="2024-06" db="EMBL/GenBank/DDBJ databases">
        <authorList>
            <person name="Pan Q."/>
            <person name="Wen M."/>
            <person name="Jouanno E."/>
            <person name="Zahm M."/>
            <person name="Klopp C."/>
            <person name="Cabau C."/>
            <person name="Louis A."/>
            <person name="Berthelot C."/>
            <person name="Parey E."/>
            <person name="Roest Crollius H."/>
            <person name="Montfort J."/>
            <person name="Robinson-Rechavi M."/>
            <person name="Bouchez O."/>
            <person name="Lampietro C."/>
            <person name="Lopez Roques C."/>
            <person name="Donnadieu C."/>
            <person name="Postlethwait J."/>
            <person name="Bobe J."/>
            <person name="Verreycken H."/>
            <person name="Guiguen Y."/>
        </authorList>
    </citation>
    <scope>NUCLEOTIDE SEQUENCE [LARGE SCALE GENOMIC DNA]</scope>
    <source>
        <strain evidence="8">Up_M1</strain>
        <tissue evidence="8">Testis</tissue>
    </source>
</reference>
<keyword evidence="2 4" id="KW-0863">Zinc-finger</keyword>
<dbReference type="SMART" id="SM00064">
    <property type="entry name" value="FYVE"/>
    <property type="match status" value="1"/>
</dbReference>
<dbReference type="PANTHER" id="PTHR46280">
    <property type="entry name" value="PLECKSTRIN HOMOLOGY DOMAIN-CONTAINING FAMILY F MEMBER 2-RELATED"/>
    <property type="match status" value="1"/>
</dbReference>
<dbReference type="Gene3D" id="2.30.29.30">
    <property type="entry name" value="Pleckstrin-homology domain (PH domain)/Phosphotyrosine-binding domain (PTB)"/>
    <property type="match status" value="1"/>
</dbReference>
<comment type="caution">
    <text evidence="8">The sequence shown here is derived from an EMBL/GenBank/DDBJ whole genome shotgun (WGS) entry which is preliminary data.</text>
</comment>
<keyword evidence="1" id="KW-0479">Metal-binding</keyword>
<evidence type="ECO:0000259" key="7">
    <source>
        <dbReference type="PROSITE" id="PS50178"/>
    </source>
</evidence>
<protein>
    <recommendedName>
        <fullName evidence="10">Pleckstrin homology domain-containing family F member 1</fullName>
    </recommendedName>
</protein>
<dbReference type="Pfam" id="PF00169">
    <property type="entry name" value="PH"/>
    <property type="match status" value="1"/>
</dbReference>
<organism evidence="8 9">
    <name type="scientific">Umbra pygmaea</name>
    <name type="common">Eastern mudminnow</name>
    <dbReference type="NCBI Taxonomy" id="75934"/>
    <lineage>
        <taxon>Eukaryota</taxon>
        <taxon>Metazoa</taxon>
        <taxon>Chordata</taxon>
        <taxon>Craniata</taxon>
        <taxon>Vertebrata</taxon>
        <taxon>Euteleostomi</taxon>
        <taxon>Actinopterygii</taxon>
        <taxon>Neopterygii</taxon>
        <taxon>Teleostei</taxon>
        <taxon>Protacanthopterygii</taxon>
        <taxon>Esociformes</taxon>
        <taxon>Umbridae</taxon>
        <taxon>Umbra</taxon>
    </lineage>
</organism>
<dbReference type="InterPro" id="IPR017455">
    <property type="entry name" value="Znf_FYVE-rel"/>
</dbReference>
<evidence type="ECO:0000256" key="5">
    <source>
        <dbReference type="SAM" id="MobiDB-lite"/>
    </source>
</evidence>
<accession>A0ABD0XDY7</accession>
<dbReference type="Gene3D" id="3.30.40.10">
    <property type="entry name" value="Zinc/RING finger domain, C3HC4 (zinc finger)"/>
    <property type="match status" value="1"/>
</dbReference>
<dbReference type="SMART" id="SM00233">
    <property type="entry name" value="PH"/>
    <property type="match status" value="1"/>
</dbReference>
<name>A0ABD0XDY7_UMBPY</name>
<evidence type="ECO:0000256" key="4">
    <source>
        <dbReference type="PROSITE-ProRule" id="PRU00091"/>
    </source>
</evidence>
<dbReference type="PROSITE" id="PS50003">
    <property type="entry name" value="PH_DOMAIN"/>
    <property type="match status" value="1"/>
</dbReference>
<sequence length="329" mass="37753">MVKGNRCEDGGSGKTGEGNSNSAAKSFVFQPIMVEQLAFTQENKERIQVVENSFGPAGKPLSSPGRLLIGEGRLMKLCRRRPQPKVFYLFNDILVYGSIVLHGHWHKNQKVISLEDIQLEDLEDGINMKNQWLIRTPRKSFYVAAASAEEKHAWMEHIEDCRSKRLQHAGHQPRDTFATTWIPDQASAICMRCTVTFTVKRRRHHCRRCGFVICSTCSKYRALIKHISLKPVRVCKLCHLSLQNQEPTHNLVQGEVRSRGDCEETHYSDEDILDMPVDKESSNHDTVEWMEDQTPNKWVSHPKSTWSPYVYFNPAHQSPNLSRLPSKFP</sequence>
<dbReference type="GO" id="GO:0008270">
    <property type="term" value="F:zinc ion binding"/>
    <property type="evidence" value="ECO:0007669"/>
    <property type="project" value="UniProtKB-KW"/>
</dbReference>